<dbReference type="EMBL" id="JACIDG010000010">
    <property type="protein sequence ID" value="MBB3916668.1"/>
    <property type="molecule type" value="Genomic_DNA"/>
</dbReference>
<dbReference type="EMBL" id="RJJU01000011">
    <property type="protein sequence ID" value="RUM10719.1"/>
    <property type="molecule type" value="Genomic_DNA"/>
</dbReference>
<evidence type="ECO:0000256" key="1">
    <source>
        <dbReference type="SAM" id="MobiDB-lite"/>
    </source>
</evidence>
<comment type="caution">
    <text evidence="2">The sequence shown here is derived from an EMBL/GenBank/DDBJ whole genome shotgun (WGS) entry which is preliminary data.</text>
</comment>
<gene>
    <name evidence="3" type="ORF">EFB14_20835</name>
    <name evidence="2" type="ORF">GGQ65_003977</name>
</gene>
<sequence>MQQALVELVEFGARARRDHSNRSLHLNVFDFPHVVIAKPLSLCAACRVSAARQLIQAQAELSLRKPTRSRGDFSQRGGRKLTEVEEIGESRADGFDMVSG</sequence>
<evidence type="ECO:0000313" key="5">
    <source>
        <dbReference type="Proteomes" id="UP000545490"/>
    </source>
</evidence>
<name>A0A7W6FJU9_9HYPH</name>
<evidence type="ECO:0000313" key="2">
    <source>
        <dbReference type="EMBL" id="MBB3916668.1"/>
    </source>
</evidence>
<protein>
    <submittedName>
        <fullName evidence="2">Uncharacterized protein</fullName>
    </submittedName>
</protein>
<accession>A0A7W6FJU9</accession>
<evidence type="ECO:0000313" key="3">
    <source>
        <dbReference type="EMBL" id="RUM10719.1"/>
    </source>
</evidence>
<dbReference type="Proteomes" id="UP000272004">
    <property type="component" value="Unassembled WGS sequence"/>
</dbReference>
<dbReference type="RefSeq" id="WP_126828588.1">
    <property type="nucleotide sequence ID" value="NZ_JACIDG010000010.1"/>
</dbReference>
<proteinExistence type="predicted"/>
<keyword evidence="4" id="KW-1185">Reference proteome</keyword>
<reference evidence="3 4" key="1">
    <citation type="submission" date="2018-11" db="EMBL/GenBank/DDBJ databases">
        <authorList>
            <person name="Huo Y."/>
        </authorList>
    </citation>
    <scope>NUCLEOTIDE SEQUENCE [LARGE SCALE GENOMIC DNA]</scope>
    <source>
        <strain evidence="3 4">CCBAU 33202</strain>
    </source>
</reference>
<feature type="compositionally biased region" description="Basic and acidic residues" evidence="1">
    <location>
        <begin position="80"/>
        <end position="94"/>
    </location>
</feature>
<feature type="region of interest" description="Disordered" evidence="1">
    <location>
        <begin position="65"/>
        <end position="100"/>
    </location>
</feature>
<reference evidence="2 5" key="2">
    <citation type="submission" date="2020-08" db="EMBL/GenBank/DDBJ databases">
        <title>Genomic Encyclopedia of Type Strains, Phase IV (KMG-IV): sequencing the most valuable type-strain genomes for metagenomic binning, comparative biology and taxonomic classification.</title>
        <authorList>
            <person name="Goeker M."/>
        </authorList>
    </citation>
    <scope>NUCLEOTIDE SEQUENCE [LARGE SCALE GENOMIC DNA]</scope>
    <source>
        <strain evidence="2 5">DSM 19331</strain>
    </source>
</reference>
<organism evidence="2 5">
    <name type="scientific">Rhizobium fabae</name>
    <dbReference type="NCBI Taxonomy" id="573179"/>
    <lineage>
        <taxon>Bacteria</taxon>
        <taxon>Pseudomonadati</taxon>
        <taxon>Pseudomonadota</taxon>
        <taxon>Alphaproteobacteria</taxon>
        <taxon>Hyphomicrobiales</taxon>
        <taxon>Rhizobiaceae</taxon>
        <taxon>Rhizobium/Agrobacterium group</taxon>
        <taxon>Rhizobium</taxon>
    </lineage>
</organism>
<evidence type="ECO:0000313" key="4">
    <source>
        <dbReference type="Proteomes" id="UP000272004"/>
    </source>
</evidence>
<dbReference type="Proteomes" id="UP000545490">
    <property type="component" value="Unassembled WGS sequence"/>
</dbReference>
<dbReference type="AlphaFoldDB" id="A0A7W6FJU9"/>